<reference evidence="2 3" key="1">
    <citation type="submission" date="2016-05" db="EMBL/GenBank/DDBJ databases">
        <title>Draft genome sequence of a porcine commensal Rothia nasimurium.</title>
        <authorList>
            <person name="Gaiser R.A."/>
            <person name="Van Baarlen P."/>
            <person name="Wells J.M."/>
        </authorList>
    </citation>
    <scope>NUCLEOTIDE SEQUENCE [LARGE SCALE GENOMIC DNA]</scope>
    <source>
        <strain evidence="2 3">PT-32</strain>
    </source>
</reference>
<dbReference type="RefSeq" id="WP_083091074.1">
    <property type="nucleotide sequence ID" value="NZ_LXWF01000011.1"/>
</dbReference>
<accession>A0A1Y1RQG3</accession>
<keyword evidence="3" id="KW-1185">Reference proteome</keyword>
<dbReference type="NCBIfam" id="NF041260">
    <property type="entry name" value="actino_IHF"/>
    <property type="match status" value="1"/>
</dbReference>
<protein>
    <submittedName>
        <fullName evidence="2">DNA-binding protein</fullName>
    </submittedName>
</protein>
<keyword evidence="2" id="KW-0238">DNA-binding</keyword>
<evidence type="ECO:0000313" key="3">
    <source>
        <dbReference type="Proteomes" id="UP000192359"/>
    </source>
</evidence>
<dbReference type="EMBL" id="LXWF01000011">
    <property type="protein sequence ID" value="ORC22025.1"/>
    <property type="molecule type" value="Genomic_DNA"/>
</dbReference>
<name>A0A1Y1RQG3_9MICC</name>
<evidence type="ECO:0000313" key="2">
    <source>
        <dbReference type="EMBL" id="ORC22025.1"/>
    </source>
</evidence>
<dbReference type="OrthoDB" id="3197442at2"/>
<dbReference type="Gene3D" id="1.10.8.50">
    <property type="match status" value="1"/>
</dbReference>
<dbReference type="Pfam" id="PF22525">
    <property type="entry name" value="H2TH_5"/>
    <property type="match status" value="1"/>
</dbReference>
<dbReference type="InterPro" id="IPR055201">
    <property type="entry name" value="IHF-like_H2TH"/>
</dbReference>
<dbReference type="InterPro" id="IPR047806">
    <property type="entry name" value="IHF_actinobact"/>
</dbReference>
<dbReference type="AlphaFoldDB" id="A0A1Y1RQG3"/>
<feature type="domain" description="Integration host factor-like helix-two turn-helix" evidence="1">
    <location>
        <begin position="32"/>
        <end position="100"/>
    </location>
</feature>
<comment type="caution">
    <text evidence="2">The sequence shown here is derived from an EMBL/GenBank/DDBJ whole genome shotgun (WGS) entry which is preliminary data.</text>
</comment>
<dbReference type="Proteomes" id="UP000192359">
    <property type="component" value="Unassembled WGS sequence"/>
</dbReference>
<gene>
    <name evidence="2" type="ORF">A7979_00445</name>
</gene>
<dbReference type="GO" id="GO:0003677">
    <property type="term" value="F:DNA binding"/>
    <property type="evidence" value="ECO:0007669"/>
    <property type="project" value="UniProtKB-KW"/>
</dbReference>
<sequence length="104" mass="11588">MPLKPLTEEQRAAAREKAKKARVARAEVKDAVKNKKITIAEVLKRSESDEAIARLKVTDLLTSLPGVGEVRTENILNELNIAASRRLRGLGIHQRKALINLLDR</sequence>
<organism evidence="2 3">
    <name type="scientific">Rothia nasimurium</name>
    <dbReference type="NCBI Taxonomy" id="85336"/>
    <lineage>
        <taxon>Bacteria</taxon>
        <taxon>Bacillati</taxon>
        <taxon>Actinomycetota</taxon>
        <taxon>Actinomycetes</taxon>
        <taxon>Micrococcales</taxon>
        <taxon>Micrococcaceae</taxon>
        <taxon>Rothia</taxon>
    </lineage>
</organism>
<proteinExistence type="predicted"/>
<evidence type="ECO:0000259" key="1">
    <source>
        <dbReference type="Pfam" id="PF22525"/>
    </source>
</evidence>